<dbReference type="InterPro" id="IPR013320">
    <property type="entry name" value="ConA-like_dom_sf"/>
</dbReference>
<dbReference type="OMA" id="HEDNNAM"/>
<dbReference type="SUPFAM" id="SSF50939">
    <property type="entry name" value="Sialidases"/>
    <property type="match status" value="1"/>
</dbReference>
<dbReference type="SUPFAM" id="SSF49899">
    <property type="entry name" value="Concanavalin A-like lectins/glucanases"/>
    <property type="match status" value="1"/>
</dbReference>
<protein>
    <submittedName>
        <fullName evidence="4">Trans-sialidase</fullName>
        <ecNumber evidence="4">3.2.1.18</ecNumber>
    </submittedName>
</protein>
<dbReference type="EC" id="3.2.1.18" evidence="4"/>
<dbReference type="AlphaFoldDB" id="A0A422N0V7"/>
<evidence type="ECO:0000256" key="1">
    <source>
        <dbReference type="SAM" id="SignalP"/>
    </source>
</evidence>
<dbReference type="Gene3D" id="2.60.120.200">
    <property type="match status" value="1"/>
</dbReference>
<dbReference type="PRINTS" id="PR01803">
    <property type="entry name" value="TCSIALIDASE"/>
</dbReference>
<feature type="chain" id="PRO_5019326427" evidence="1">
    <location>
        <begin position="30"/>
        <end position="675"/>
    </location>
</feature>
<dbReference type="InterPro" id="IPR011040">
    <property type="entry name" value="Sialidase"/>
</dbReference>
<accession>A0A422N0V7</accession>
<evidence type="ECO:0000259" key="3">
    <source>
        <dbReference type="Pfam" id="PF22925"/>
    </source>
</evidence>
<dbReference type="GO" id="GO:0004308">
    <property type="term" value="F:exo-alpha-sialidase activity"/>
    <property type="evidence" value="ECO:0007669"/>
    <property type="project" value="UniProtKB-EC"/>
</dbReference>
<feature type="domain" description="Sialidase" evidence="2">
    <location>
        <begin position="65"/>
        <end position="394"/>
    </location>
</feature>
<dbReference type="VEuPathDB" id="TriTrypDB:TRSC58_06846"/>
<dbReference type="Pfam" id="PF22925">
    <property type="entry name" value="TS_C"/>
    <property type="match status" value="1"/>
</dbReference>
<dbReference type="InterPro" id="IPR036278">
    <property type="entry name" value="Sialidase_sf"/>
</dbReference>
<proteinExistence type="predicted"/>
<feature type="signal peptide" evidence="1">
    <location>
        <begin position="1"/>
        <end position="29"/>
    </location>
</feature>
<keyword evidence="4" id="KW-0326">Glycosidase</keyword>
<dbReference type="GeneID" id="40332375"/>
<dbReference type="Gene3D" id="2.120.10.10">
    <property type="match status" value="1"/>
</dbReference>
<dbReference type="Proteomes" id="UP000283634">
    <property type="component" value="Unassembled WGS sequence"/>
</dbReference>
<reference evidence="4 5" key="1">
    <citation type="journal article" date="2018" name="BMC Genomics">
        <title>Genomic comparison of Trypanosoma conorhini and Trypanosoma rangeli to Trypanosoma cruzi strains of high and low virulence.</title>
        <authorList>
            <person name="Bradwell K.R."/>
            <person name="Koparde V.N."/>
            <person name="Matveyev A.V."/>
            <person name="Serrano M.G."/>
            <person name="Alves J.M."/>
            <person name="Parikh H."/>
            <person name="Huang B."/>
            <person name="Lee V."/>
            <person name="Espinosa-Alvarez O."/>
            <person name="Ortiz P.A."/>
            <person name="Costa-Martins A.G."/>
            <person name="Teixeira M.M."/>
            <person name="Buck G.A."/>
        </authorList>
    </citation>
    <scope>NUCLEOTIDE SEQUENCE [LARGE SCALE GENOMIC DNA]</scope>
    <source>
        <strain evidence="4 5">AM80</strain>
    </source>
</reference>
<comment type="caution">
    <text evidence="4">The sequence shown here is derived from an EMBL/GenBank/DDBJ whole genome shotgun (WGS) entry which is preliminary data.</text>
</comment>
<feature type="domain" description="Trans-sialidase C-terminal" evidence="3">
    <location>
        <begin position="451"/>
        <end position="653"/>
    </location>
</feature>
<keyword evidence="4" id="KW-0378">Hydrolase</keyword>
<feature type="non-terminal residue" evidence="4">
    <location>
        <position position="675"/>
    </location>
</feature>
<keyword evidence="5" id="KW-1185">Reference proteome</keyword>
<dbReference type="InterPro" id="IPR008377">
    <property type="entry name" value="Sialidase_trypan"/>
</dbReference>
<dbReference type="OrthoDB" id="252632at2759"/>
<dbReference type="InterPro" id="IPR055239">
    <property type="entry name" value="TS_C"/>
</dbReference>
<sequence length="675" mass="73760">MCRHVRFYSSLLLLLCMMLICFSSSGVAAGDQEDVSGPFDGMTPIAGAKWEEIEVSGASVTSLRVPSLVRVGDDVFAVAEAQCKKEEEDSSFTGIVSVPLNQIDDAAMEIPTTDASVFCTQFEETSGAASGKATKIMQPTTMAVGSDVYMLLGNYSRTESEPQGSGKDGLGLLLVKGTVSRNNEGTKRIQWDKTAVLNLETKGLHGSLTRLVGGGGSGVVMSDGTLVFPMRATDKGKDVLLSIRFTPSEKKWELPQGTTGEGCRDPSIAEWKEKSLLMMAHCGQGFYDVYKGLAAGRSWLTMREPISRVWGTSLKRQGGNGVRSGFVAADIDGEKVMLLTTPVYSEEKGEGQLHLWVTDNARVHDLGPVSRAGDNAAASSLLYRAAKELILLYEKKNEDSYSLVAMNLTEQLEPIQNMVKAWKEMDTALTNCASTGTVDLGIKNVCKGPIPTEGLVGVWSNSLEGTVWKDEYLGVNATVTDGVTSEEWGVRFKGAAAGAEWPVGSKGQNQPYYFANNKFALVVTVMINAVPEAETPVPLMGVRMNNTEGTALFGLSYTRDNKWEFRGGRRVIKKSTETWEVNKTYQVVMEMDENEWYVHVNGKEIHEGKYNATLFRSHRISHFYFGSDKKEVGVNSHDLTVSSVLLYNKLLRNDDEIEQLSASKFTFPQPGAEET</sequence>
<dbReference type="EMBL" id="MKGL01000410">
    <property type="protein sequence ID" value="RNE99092.1"/>
    <property type="molecule type" value="Genomic_DNA"/>
</dbReference>
<evidence type="ECO:0000313" key="5">
    <source>
        <dbReference type="Proteomes" id="UP000283634"/>
    </source>
</evidence>
<keyword evidence="1" id="KW-0732">Signal</keyword>
<dbReference type="Pfam" id="PF13859">
    <property type="entry name" value="BNR_3"/>
    <property type="match status" value="1"/>
</dbReference>
<evidence type="ECO:0000259" key="2">
    <source>
        <dbReference type="Pfam" id="PF13859"/>
    </source>
</evidence>
<organism evidence="4 5">
    <name type="scientific">Trypanosoma rangeli</name>
    <dbReference type="NCBI Taxonomy" id="5698"/>
    <lineage>
        <taxon>Eukaryota</taxon>
        <taxon>Discoba</taxon>
        <taxon>Euglenozoa</taxon>
        <taxon>Kinetoplastea</taxon>
        <taxon>Metakinetoplastina</taxon>
        <taxon>Trypanosomatida</taxon>
        <taxon>Trypanosomatidae</taxon>
        <taxon>Trypanosoma</taxon>
        <taxon>Herpetosoma</taxon>
    </lineage>
</organism>
<name>A0A422N0V7_TRYRA</name>
<dbReference type="CDD" id="cd15482">
    <property type="entry name" value="Sialidase_non-viral"/>
    <property type="match status" value="1"/>
</dbReference>
<gene>
    <name evidence="4" type="ORF">TraAM80_08442</name>
</gene>
<evidence type="ECO:0000313" key="4">
    <source>
        <dbReference type="EMBL" id="RNE99092.1"/>
    </source>
</evidence>
<dbReference type="RefSeq" id="XP_029234998.1">
    <property type="nucleotide sequence ID" value="XM_029385193.1"/>
</dbReference>
<dbReference type="VEuPathDB" id="TriTrypDB:TRSC58_06879"/>